<feature type="compositionally biased region" description="Basic and acidic residues" evidence="1">
    <location>
        <begin position="136"/>
        <end position="171"/>
    </location>
</feature>
<evidence type="ECO:0000256" key="1">
    <source>
        <dbReference type="SAM" id="MobiDB-lite"/>
    </source>
</evidence>
<proteinExistence type="predicted"/>
<feature type="region of interest" description="Disordered" evidence="1">
    <location>
        <begin position="55"/>
        <end position="82"/>
    </location>
</feature>
<feature type="compositionally biased region" description="Basic residues" evidence="1">
    <location>
        <begin position="423"/>
        <end position="448"/>
    </location>
</feature>
<gene>
    <name evidence="2" type="ORF">AVDCRST_MAG30-938</name>
</gene>
<feature type="region of interest" description="Disordered" evidence="1">
    <location>
        <begin position="355"/>
        <end position="448"/>
    </location>
</feature>
<feature type="region of interest" description="Disordered" evidence="1">
    <location>
        <begin position="233"/>
        <end position="262"/>
    </location>
</feature>
<reference evidence="2" key="1">
    <citation type="submission" date="2020-02" db="EMBL/GenBank/DDBJ databases">
        <authorList>
            <person name="Meier V. D."/>
        </authorList>
    </citation>
    <scope>NUCLEOTIDE SEQUENCE</scope>
    <source>
        <strain evidence="2">AVDCRST_MAG30</strain>
    </source>
</reference>
<feature type="region of interest" description="Disordered" evidence="1">
    <location>
        <begin position="135"/>
        <end position="171"/>
    </location>
</feature>
<name>A0A6J4RWG9_9ACTN</name>
<accession>A0A6J4RWG9</accession>
<sequence>MRVPHRAVVVAGALVVVGIEREHVDGVAVVVDDRRAEPLALRVVGPGLTVGVRREPEQRRAVGRPAGSVSRQLGQPRREDALLDRRRSRVGRVRDEVVVEAVSALPPVEELHARLALGAIQADEPVVVTRRVGHRGHVDDRPAGHHDERRPLGVTDRAGEGRPRRERERPLATRVQEALRREVDGAGKAHPAAAHRGRLAAVAVAAVRELRRVVDAHQAGDVVVGGFRDEVPEHPSIGSGAAERRDRRVRPARGPEIGHGDGARQEDVLLGREARPPGRLTTATGSRAQQLPGLAQRSLRVRRPSRIGSGPLRMGGARRGCDECKPTCGGQAGRDRPYVHDAPLRFGVIRAGASAGGSRALTTPSPAKGSDPLRPAVQGHAVSPASDPDGRPAAGHRVLTERADPRWSRWRPGGRRACWPSGRPRRRRPPARRRGRRARGPRRGRRSA</sequence>
<organism evidence="2">
    <name type="scientific">uncultured Solirubrobacteraceae bacterium</name>
    <dbReference type="NCBI Taxonomy" id="1162706"/>
    <lineage>
        <taxon>Bacteria</taxon>
        <taxon>Bacillati</taxon>
        <taxon>Actinomycetota</taxon>
        <taxon>Thermoleophilia</taxon>
        <taxon>Solirubrobacterales</taxon>
        <taxon>Solirubrobacteraceae</taxon>
        <taxon>environmental samples</taxon>
    </lineage>
</organism>
<feature type="compositionally biased region" description="Basic and acidic residues" evidence="1">
    <location>
        <begin position="398"/>
        <end position="407"/>
    </location>
</feature>
<evidence type="ECO:0000313" key="2">
    <source>
        <dbReference type="EMBL" id="CAA9483525.1"/>
    </source>
</evidence>
<protein>
    <submittedName>
        <fullName evidence="2">Uncharacterized protein</fullName>
    </submittedName>
</protein>
<dbReference type="EMBL" id="CADCVS010000157">
    <property type="protein sequence ID" value="CAA9483525.1"/>
    <property type="molecule type" value="Genomic_DNA"/>
</dbReference>
<dbReference type="AlphaFoldDB" id="A0A6J4RWG9"/>